<comment type="caution">
    <text evidence="2">The sequence shown here is derived from an EMBL/GenBank/DDBJ whole genome shotgun (WGS) entry which is preliminary data.</text>
</comment>
<dbReference type="AlphaFoldDB" id="A0A507DIM8"/>
<dbReference type="EMBL" id="QEAM01000004">
    <property type="protein sequence ID" value="TPX51454.1"/>
    <property type="molecule type" value="Genomic_DNA"/>
</dbReference>
<organism evidence="2 3">
    <name type="scientific">Synchytrium endobioticum</name>
    <dbReference type="NCBI Taxonomy" id="286115"/>
    <lineage>
        <taxon>Eukaryota</taxon>
        <taxon>Fungi</taxon>
        <taxon>Fungi incertae sedis</taxon>
        <taxon>Chytridiomycota</taxon>
        <taxon>Chytridiomycota incertae sedis</taxon>
        <taxon>Chytridiomycetes</taxon>
        <taxon>Synchytriales</taxon>
        <taxon>Synchytriaceae</taxon>
        <taxon>Synchytrium</taxon>
    </lineage>
</organism>
<reference evidence="2 3" key="1">
    <citation type="journal article" date="2019" name="Sci. Rep.">
        <title>Comparative genomics of chytrid fungi reveal insights into the obligate biotrophic and pathogenic lifestyle of Synchytrium endobioticum.</title>
        <authorList>
            <person name="van de Vossenberg B.T.L.H."/>
            <person name="Warris S."/>
            <person name="Nguyen H.D.T."/>
            <person name="van Gent-Pelzer M.P.E."/>
            <person name="Joly D.L."/>
            <person name="van de Geest H.C."/>
            <person name="Bonants P.J.M."/>
            <person name="Smith D.S."/>
            <person name="Levesque C.A."/>
            <person name="van der Lee T.A.J."/>
        </authorList>
    </citation>
    <scope>NUCLEOTIDE SEQUENCE [LARGE SCALE GENOMIC DNA]</scope>
    <source>
        <strain evidence="2 3">LEV6574</strain>
    </source>
</reference>
<proteinExistence type="predicted"/>
<evidence type="ECO:0000256" key="1">
    <source>
        <dbReference type="SAM" id="MobiDB-lite"/>
    </source>
</evidence>
<feature type="compositionally biased region" description="Low complexity" evidence="1">
    <location>
        <begin position="135"/>
        <end position="150"/>
    </location>
</feature>
<evidence type="ECO:0000313" key="3">
    <source>
        <dbReference type="Proteomes" id="UP000320475"/>
    </source>
</evidence>
<accession>A0A507DIM8</accession>
<feature type="region of interest" description="Disordered" evidence="1">
    <location>
        <begin position="135"/>
        <end position="166"/>
    </location>
</feature>
<gene>
    <name evidence="2" type="ORF">SeLEV6574_g00299</name>
</gene>
<evidence type="ECO:0000313" key="2">
    <source>
        <dbReference type="EMBL" id="TPX51454.1"/>
    </source>
</evidence>
<protein>
    <submittedName>
        <fullName evidence="2">Uncharacterized protein</fullName>
    </submittedName>
</protein>
<name>A0A507DIM8_9FUNG</name>
<dbReference type="VEuPathDB" id="FungiDB:SeMB42_g04223"/>
<sequence>MTSSQCIDIRMKEQTIQILVAELDEIRARVVQPTDTFGIAQKNKDYKLAKTAVEVGQRDLRAFMRDAKTRYVNVVVANPATVTGGPLATSSSSQVIKIEDPSVECMSSIRIALQVNETIRQAELNSKMKSITITSIVSSSSPPRRSSTSTLPMKNDPSRPGPFAVNPEKSIHRIRAQNGWCTRCGMKSHNAERYSIYPATKSNKENFESWLQMRKNTSIKIAALNSICENNTCDEPLYEVAVDDENTAEICAYLSTIGKRQLTQTLARKQPPHFFINFTLLQGEISTQGKALVDSTRSFIGSSFLYLHKIATVPMKEPQRLTLANGRALGKRSSNTTIVLSTRIFELRLQGY</sequence>
<dbReference type="Proteomes" id="UP000320475">
    <property type="component" value="Unassembled WGS sequence"/>
</dbReference>